<evidence type="ECO:0000256" key="10">
    <source>
        <dbReference type="SAM" id="MobiDB-lite"/>
    </source>
</evidence>
<dbReference type="SUPFAM" id="SSF53335">
    <property type="entry name" value="S-adenosyl-L-methionine-dependent methyltransferases"/>
    <property type="match status" value="1"/>
</dbReference>
<dbReference type="GO" id="GO:0031515">
    <property type="term" value="C:tRNA (m1A) methyltransferase complex"/>
    <property type="evidence" value="ECO:0007669"/>
    <property type="project" value="InterPro"/>
</dbReference>
<dbReference type="STRING" id="1196081.A0A364L785"/>
<feature type="region of interest" description="Disordered" evidence="10">
    <location>
        <begin position="74"/>
        <end position="107"/>
    </location>
</feature>
<evidence type="ECO:0000256" key="6">
    <source>
        <dbReference type="ARBA" id="ARBA00022691"/>
    </source>
</evidence>
<evidence type="ECO:0000256" key="2">
    <source>
        <dbReference type="ARBA" id="ARBA00012796"/>
    </source>
</evidence>
<feature type="compositionally biased region" description="Basic residues" evidence="10">
    <location>
        <begin position="78"/>
        <end position="88"/>
    </location>
</feature>
<dbReference type="GO" id="GO:0160107">
    <property type="term" value="F:tRNA (adenine(58)-N1)-methyltransferase activity"/>
    <property type="evidence" value="ECO:0007669"/>
    <property type="project" value="UniProtKB-EC"/>
</dbReference>
<evidence type="ECO:0000259" key="11">
    <source>
        <dbReference type="Pfam" id="PF08704"/>
    </source>
</evidence>
<dbReference type="GO" id="GO:0030488">
    <property type="term" value="P:tRNA methylation"/>
    <property type="evidence" value="ECO:0007669"/>
    <property type="project" value="InterPro"/>
</dbReference>
<proteinExistence type="predicted"/>
<feature type="compositionally biased region" description="Polar residues" evidence="10">
    <location>
        <begin position="408"/>
        <end position="419"/>
    </location>
</feature>
<feature type="domain" description="tRNA (adenine(58)-N(1))-methyltransferase catalytic subunit TRM61 C-terminal" evidence="11">
    <location>
        <begin position="115"/>
        <end position="330"/>
    </location>
</feature>
<evidence type="ECO:0000256" key="5">
    <source>
        <dbReference type="ARBA" id="ARBA00022679"/>
    </source>
</evidence>
<evidence type="ECO:0000313" key="13">
    <source>
        <dbReference type="Proteomes" id="UP000249363"/>
    </source>
</evidence>
<dbReference type="PANTHER" id="PTHR12133:SF2">
    <property type="entry name" value="TRNA (ADENINE(58)-N(1))-METHYLTRANSFERASE CATALYTIC SUBUNIT TRMT61A"/>
    <property type="match status" value="1"/>
</dbReference>
<feature type="compositionally biased region" description="Low complexity" evidence="10">
    <location>
        <begin position="376"/>
        <end position="388"/>
    </location>
</feature>
<dbReference type="Proteomes" id="UP000249363">
    <property type="component" value="Unassembled WGS sequence"/>
</dbReference>
<dbReference type="Gene3D" id="3.10.330.20">
    <property type="match status" value="1"/>
</dbReference>
<dbReference type="GeneID" id="63796917"/>
<keyword evidence="5" id="KW-0808">Transferase</keyword>
<dbReference type="EMBL" id="MIKG01000016">
    <property type="protein sequence ID" value="RAO71690.1"/>
    <property type="molecule type" value="Genomic_DNA"/>
</dbReference>
<evidence type="ECO:0000313" key="12">
    <source>
        <dbReference type="EMBL" id="RAO71690.1"/>
    </source>
</evidence>
<organism evidence="12 13">
    <name type="scientific">Talaromyces amestolkiae</name>
    <dbReference type="NCBI Taxonomy" id="1196081"/>
    <lineage>
        <taxon>Eukaryota</taxon>
        <taxon>Fungi</taxon>
        <taxon>Dikarya</taxon>
        <taxon>Ascomycota</taxon>
        <taxon>Pezizomycotina</taxon>
        <taxon>Eurotiomycetes</taxon>
        <taxon>Eurotiomycetidae</taxon>
        <taxon>Eurotiales</taxon>
        <taxon>Trichocomaceae</taxon>
        <taxon>Talaromyces</taxon>
        <taxon>Talaromyces sect. Talaromyces</taxon>
    </lineage>
</organism>
<evidence type="ECO:0000256" key="8">
    <source>
        <dbReference type="ARBA" id="ARBA00023242"/>
    </source>
</evidence>
<feature type="region of interest" description="Disordered" evidence="10">
    <location>
        <begin position="376"/>
        <end position="420"/>
    </location>
</feature>
<dbReference type="PANTHER" id="PTHR12133">
    <property type="entry name" value="TRNA (ADENINE(58)-N(1))-METHYLTRANSFERASE"/>
    <property type="match status" value="1"/>
</dbReference>
<evidence type="ECO:0000256" key="9">
    <source>
        <dbReference type="ARBA" id="ARBA00033309"/>
    </source>
</evidence>
<evidence type="ECO:0000256" key="1">
    <source>
        <dbReference type="ARBA" id="ARBA00004123"/>
    </source>
</evidence>
<dbReference type="OrthoDB" id="1925287at2759"/>
<dbReference type="Gene3D" id="3.40.50.150">
    <property type="entry name" value="Vaccinia Virus protein VP39"/>
    <property type="match status" value="1"/>
</dbReference>
<name>A0A364L785_TALAM</name>
<protein>
    <recommendedName>
        <fullName evidence="3">tRNA (adenine(58)-N(1))-methyltransferase catalytic subunit TRM61</fullName>
        <ecNumber evidence="2">2.1.1.220</ecNumber>
    </recommendedName>
    <alternativeName>
        <fullName evidence="9">tRNA(m1A58)-methyltransferase subunit TRM61</fullName>
    </alternativeName>
</protein>
<accession>A0A364L785</accession>
<keyword evidence="13" id="KW-1185">Reference proteome</keyword>
<evidence type="ECO:0000256" key="7">
    <source>
        <dbReference type="ARBA" id="ARBA00022694"/>
    </source>
</evidence>
<comment type="subcellular location">
    <subcellularLocation>
        <location evidence="1">Nucleus</location>
    </subcellularLocation>
</comment>
<dbReference type="PROSITE" id="PS51620">
    <property type="entry name" value="SAM_TRM61"/>
    <property type="match status" value="1"/>
</dbReference>
<dbReference type="AlphaFoldDB" id="A0A364L785"/>
<dbReference type="RefSeq" id="XP_040736205.1">
    <property type="nucleotide sequence ID" value="XM_040880427.1"/>
</dbReference>
<dbReference type="InterPro" id="IPR029063">
    <property type="entry name" value="SAM-dependent_MTases_sf"/>
</dbReference>
<dbReference type="InterPro" id="IPR049470">
    <property type="entry name" value="TRM61_C"/>
</dbReference>
<keyword evidence="4" id="KW-0489">Methyltransferase</keyword>
<keyword evidence="7" id="KW-0819">tRNA processing</keyword>
<keyword evidence="8" id="KW-0539">Nucleus</keyword>
<keyword evidence="6" id="KW-0949">S-adenosyl-L-methionine</keyword>
<dbReference type="InterPro" id="IPR014816">
    <property type="entry name" value="tRNA_MeTrfase_Gcd14"/>
</dbReference>
<evidence type="ECO:0000256" key="4">
    <source>
        <dbReference type="ARBA" id="ARBA00022603"/>
    </source>
</evidence>
<evidence type="ECO:0000256" key="3">
    <source>
        <dbReference type="ARBA" id="ARBA00015963"/>
    </source>
</evidence>
<dbReference type="EC" id="2.1.1.220" evidence="2"/>
<reference evidence="12 13" key="1">
    <citation type="journal article" date="2017" name="Biotechnol. Biofuels">
        <title>Differential beta-glucosidase expression as a function of carbon source availability in Talaromyces amestolkiae: a genomic and proteomic approach.</title>
        <authorList>
            <person name="de Eugenio L.I."/>
            <person name="Mendez-Liter J.A."/>
            <person name="Nieto-Dominguez M."/>
            <person name="Alonso L."/>
            <person name="Gil-Munoz J."/>
            <person name="Barriuso J."/>
            <person name="Prieto A."/>
            <person name="Martinez M.J."/>
        </authorList>
    </citation>
    <scope>NUCLEOTIDE SEQUENCE [LARGE SCALE GENOMIC DNA]</scope>
    <source>
        <strain evidence="12 13">CIB</strain>
    </source>
</reference>
<comment type="caution">
    <text evidence="12">The sequence shown here is derived from an EMBL/GenBank/DDBJ whole genome shotgun (WGS) entry which is preliminary data.</text>
</comment>
<feature type="compositionally biased region" description="Low complexity" evidence="10">
    <location>
        <begin position="89"/>
        <end position="107"/>
    </location>
</feature>
<dbReference type="GO" id="GO:0005634">
    <property type="term" value="C:nucleus"/>
    <property type="evidence" value="ECO:0007669"/>
    <property type="project" value="UniProtKB-SubCell"/>
</dbReference>
<dbReference type="Pfam" id="PF08704">
    <property type="entry name" value="GCD14"/>
    <property type="match status" value="1"/>
</dbReference>
<sequence>MPSPFFNPGTTSSADQLAILHLRRDALVPTILRTHDDEEQGYDEGKVVNTRFGSFPHTTLINQPWGSQIVASDVNTGKRSRTKGKRKAAALADGGDDTTTSNAATAASPKAASSGFIHLIPPTPESWTSALPHRTQVVYTPDYSYILHRLRASPGKTIIEAGAGSGSFTHAAARAVFNGYASLEPAQKKQKTGFGKVCSFEFHATRATKVQEELKQHGLEDVVRVTHRDVYNDGFLLPNEIENSTEKISPKANAIFLDLPAPWLALKHLTRQPADGTESALDPSSAVRICTFSPCMEQVQKTISVLRQQGWLQISMVEVLHRRIEVRREVVGLETEGVRRAMVYPRSVEEAVGKLRVVEGRLKEFQKAQREAAEAAAAAAANGEAAPVKAEEESVEEKEQEIQKQQATNQTKETSSQIPSYEMGRLVHRTEPDLKTHTSYLVFAVLPRAWSADDERKARELWPSRPA</sequence>
<gene>
    <name evidence="12" type="ORF">BHQ10_007702</name>
</gene>